<feature type="domain" description="Inner membrane protein YejM N-terminal" evidence="2">
    <location>
        <begin position="7"/>
        <end position="251"/>
    </location>
</feature>
<feature type="transmembrane region" description="Helical" evidence="1">
    <location>
        <begin position="172"/>
        <end position="195"/>
    </location>
</feature>
<dbReference type="AlphaFoldDB" id="A0A502KNI9"/>
<feature type="transmembrane region" description="Helical" evidence="1">
    <location>
        <begin position="93"/>
        <end position="112"/>
    </location>
</feature>
<sequence>MVSFDNKSYSKKLLHLISWGHWFTFFNILAAIGFSSFYLFNESMPETLFGQAYLFTTWISHIAFLTFISFVLLLFPLTLVFPHTKFIRTSGSIIFTVGLLLLVLDAFIYNRLGYHLNASSSSQIIDLITEQINENATTFYLVSAILAVVILAFQLVISNFAWKHLMQLQKTVFARVVVLFLVVSFFFSHLSHIWADANLDYDILQQDTMLPLSYPATAKTLLTKYGLFNLTDYLERKTSPLAFTSTIPDYPVIAPKECKGMISTNDVEQVSTFLVLTDKQLGVEQLKQFQQRSSTASMLLEQHIDTGLNSDSWFNFFYSLPSIYQEEILSQKPSPVLFQAVKQLNLATSFTTVSSSTKLNSEMVDQEQPWYHALFEQHNDLENISTILFANNLNAMSPGLHVFYFSSNDAQSEESQYHFELFVDALLLAQKQKKQKDYIWVSSMSNLNEDTRLSTKPALFAYPTSQPTKADEITYLTSHMDLQPTLMKNWLNCFTPVQDYAAGDDLLTLTKDRVIANTTAKGMMVFNKDKSVFIDQNGNFQSYSRQLEAPITVNADFPLMIDGVHYIKQFSDTSGKQ</sequence>
<feature type="transmembrane region" description="Helical" evidence="1">
    <location>
        <begin position="139"/>
        <end position="160"/>
    </location>
</feature>
<dbReference type="Proteomes" id="UP000315303">
    <property type="component" value="Unassembled WGS sequence"/>
</dbReference>
<gene>
    <name evidence="3" type="ORF">EPA86_15315</name>
</gene>
<accession>A0A502KNI9</accession>
<keyword evidence="1" id="KW-0472">Membrane</keyword>
<reference evidence="3 4" key="1">
    <citation type="submission" date="2019-01" db="EMBL/GenBank/DDBJ databases">
        <title>Litorilituus lipolytica sp. nov., isolated from intertidal sand of the Yellow Sea in China.</title>
        <authorList>
            <person name="Liu A."/>
        </authorList>
    </citation>
    <scope>NUCLEOTIDE SEQUENCE [LARGE SCALE GENOMIC DNA]</scope>
    <source>
        <strain evidence="3 4">RZ04</strain>
    </source>
</reference>
<proteinExistence type="predicted"/>
<keyword evidence="1" id="KW-1133">Transmembrane helix</keyword>
<dbReference type="PIRSF" id="PIRSF004950">
    <property type="entry name" value="Mmb_sulf_HI0842"/>
    <property type="match status" value="1"/>
</dbReference>
<organism evidence="3 4">
    <name type="scientific">Litorilituus lipolyticus</name>
    <dbReference type="NCBI Taxonomy" id="2491017"/>
    <lineage>
        <taxon>Bacteria</taxon>
        <taxon>Pseudomonadati</taxon>
        <taxon>Pseudomonadota</taxon>
        <taxon>Gammaproteobacteria</taxon>
        <taxon>Alteromonadales</taxon>
        <taxon>Colwelliaceae</taxon>
        <taxon>Litorilituus</taxon>
    </lineage>
</organism>
<dbReference type="InterPro" id="IPR024588">
    <property type="entry name" value="YejM_N"/>
</dbReference>
<evidence type="ECO:0000259" key="2">
    <source>
        <dbReference type="Pfam" id="PF11893"/>
    </source>
</evidence>
<name>A0A502KNI9_9GAMM</name>
<evidence type="ECO:0000313" key="3">
    <source>
        <dbReference type="EMBL" id="TPH12794.1"/>
    </source>
</evidence>
<evidence type="ECO:0000256" key="1">
    <source>
        <dbReference type="SAM" id="Phobius"/>
    </source>
</evidence>
<dbReference type="RefSeq" id="WP_140605161.1">
    <property type="nucleotide sequence ID" value="NZ_SAWY01000038.1"/>
</dbReference>
<feature type="transmembrane region" description="Helical" evidence="1">
    <location>
        <begin position="52"/>
        <end position="81"/>
    </location>
</feature>
<dbReference type="InterPro" id="IPR012159">
    <property type="entry name" value="YejM-like"/>
</dbReference>
<keyword evidence="1" id="KW-0812">Transmembrane</keyword>
<evidence type="ECO:0000313" key="4">
    <source>
        <dbReference type="Proteomes" id="UP000315303"/>
    </source>
</evidence>
<feature type="transmembrane region" description="Helical" evidence="1">
    <location>
        <begin position="21"/>
        <end position="40"/>
    </location>
</feature>
<dbReference type="EMBL" id="SAWY01000038">
    <property type="protein sequence ID" value="TPH12794.1"/>
    <property type="molecule type" value="Genomic_DNA"/>
</dbReference>
<dbReference type="OrthoDB" id="236686at2"/>
<comment type="caution">
    <text evidence="3">The sequence shown here is derived from an EMBL/GenBank/DDBJ whole genome shotgun (WGS) entry which is preliminary data.</text>
</comment>
<keyword evidence="4" id="KW-1185">Reference proteome</keyword>
<dbReference type="Pfam" id="PF11893">
    <property type="entry name" value="DUF3413"/>
    <property type="match status" value="1"/>
</dbReference>
<protein>
    <submittedName>
        <fullName evidence="3">DUF3413 domain-containing protein</fullName>
    </submittedName>
</protein>